<dbReference type="HOGENOM" id="CLU_112468_0_0_0"/>
<evidence type="ECO:0000313" key="2">
    <source>
        <dbReference type="EMBL" id="CBK41712.1"/>
    </source>
</evidence>
<organism evidence="2 3">
    <name type="scientific">Nitrospira defluvii</name>
    <dbReference type="NCBI Taxonomy" id="330214"/>
    <lineage>
        <taxon>Bacteria</taxon>
        <taxon>Pseudomonadati</taxon>
        <taxon>Nitrospirota</taxon>
        <taxon>Nitrospiria</taxon>
        <taxon>Nitrospirales</taxon>
        <taxon>Nitrospiraceae</taxon>
        <taxon>Nitrospira</taxon>
    </lineage>
</organism>
<dbReference type="InterPro" id="IPR045506">
    <property type="entry name" value="DUF6484"/>
</dbReference>
<evidence type="ECO:0000313" key="3">
    <source>
        <dbReference type="Proteomes" id="UP000001660"/>
    </source>
</evidence>
<reference evidence="2 3" key="1">
    <citation type="journal article" date="2010" name="Proc. Natl. Acad. Sci. U.S.A.">
        <title>A Nitrospira metagenome illuminates the physiology and evolution of globally important nitrite-oxidizing bacteria.</title>
        <authorList>
            <person name="Lucker S."/>
            <person name="Wagner M."/>
            <person name="Maixner F."/>
            <person name="Pelletier E."/>
            <person name="Koch H."/>
            <person name="Vacherie B."/>
            <person name="Rattei T."/>
            <person name="Sinninghe Damste J."/>
            <person name="Spieck E."/>
            <person name="Le Paslier D."/>
            <person name="Daims H."/>
        </authorList>
    </citation>
    <scope>NUCLEOTIDE SEQUENCE [LARGE SCALE GENOMIC DNA]</scope>
</reference>
<dbReference type="STRING" id="330214.NIDE1988"/>
<evidence type="ECO:0000259" key="1">
    <source>
        <dbReference type="Pfam" id="PF20093"/>
    </source>
</evidence>
<dbReference type="KEGG" id="nde:NIDE1988"/>
<protein>
    <recommendedName>
        <fullName evidence="1">DUF6484 domain-containing protein</fullName>
    </recommendedName>
</protein>
<name>D8PEQ3_9BACT</name>
<feature type="domain" description="DUF6484" evidence="1">
    <location>
        <begin position="25"/>
        <end position="85"/>
    </location>
</feature>
<dbReference type="AlphaFoldDB" id="D8PEQ3"/>
<gene>
    <name evidence="2" type="ORF">NIDE1988</name>
</gene>
<dbReference type="EMBL" id="FP929003">
    <property type="protein sequence ID" value="CBK41712.1"/>
    <property type="molecule type" value="Genomic_DNA"/>
</dbReference>
<dbReference type="eggNOG" id="ENOG5032SEB">
    <property type="taxonomic scope" value="Bacteria"/>
</dbReference>
<sequence>MLRGELERKPVPKRGEASPMSGLVLGVLTGIENQGQGLVAFDTSSVNMPARARTITPLTRQDIGRQVCLMFEHGDPTMPVILGLLHIGVDQTSVPVNEQVTSSTIQIEAKIDGERVLLEGHKEIVLKCGKASITLTHDGKILVRGTYLSSRSTGPNLIKGGSVQLN</sequence>
<keyword evidence="3" id="KW-1185">Reference proteome</keyword>
<dbReference type="Proteomes" id="UP000001660">
    <property type="component" value="Chromosome"/>
</dbReference>
<dbReference type="Pfam" id="PF20093">
    <property type="entry name" value="DUF6484"/>
    <property type="match status" value="1"/>
</dbReference>
<accession>D8PEQ3</accession>
<proteinExistence type="predicted"/>